<dbReference type="InterPro" id="IPR013761">
    <property type="entry name" value="SAM/pointed_sf"/>
</dbReference>
<dbReference type="InterPro" id="IPR050897">
    <property type="entry name" value="SMAUG/VTS1_RNA-bind"/>
</dbReference>
<gene>
    <name evidence="11" type="primary">VTS1</name>
    <name evidence="11" type="ORF">H4R20_004177</name>
</gene>
<feature type="domain" description="SAM" evidence="10">
    <location>
        <begin position="491"/>
        <end position="552"/>
    </location>
</feature>
<keyword evidence="4" id="KW-0963">Cytoplasm</keyword>
<keyword evidence="11" id="KW-0238">DNA-binding</keyword>
<evidence type="ECO:0000256" key="9">
    <source>
        <dbReference type="SAM" id="MobiDB-lite"/>
    </source>
</evidence>
<evidence type="ECO:0000256" key="7">
    <source>
        <dbReference type="ARBA" id="ARBA00024136"/>
    </source>
</evidence>
<dbReference type="InterPro" id="IPR037635">
    <property type="entry name" value="VTS1_SAM"/>
</dbReference>
<dbReference type="GO" id="GO:0000932">
    <property type="term" value="C:P-body"/>
    <property type="evidence" value="ECO:0007669"/>
    <property type="project" value="UniProtKB-SubCell"/>
</dbReference>
<name>A0A9W8LQR4_9FUNG</name>
<dbReference type="CDD" id="cd09556">
    <property type="entry name" value="SAM_VTS1_fungal"/>
    <property type="match status" value="1"/>
</dbReference>
<protein>
    <recommendedName>
        <fullName evidence="7">RNA-binding protein VTS1</fullName>
    </recommendedName>
</protein>
<dbReference type="GO" id="GO:0003677">
    <property type="term" value="F:DNA binding"/>
    <property type="evidence" value="ECO:0007669"/>
    <property type="project" value="UniProtKB-KW"/>
</dbReference>
<dbReference type="InterPro" id="IPR001660">
    <property type="entry name" value="SAM"/>
</dbReference>
<dbReference type="PANTHER" id="PTHR12515:SF5">
    <property type="entry name" value="PROTEIN SMAUG"/>
    <property type="match status" value="1"/>
</dbReference>
<feature type="region of interest" description="Disordered" evidence="9">
    <location>
        <begin position="459"/>
        <end position="485"/>
    </location>
</feature>
<dbReference type="PROSITE" id="PS50105">
    <property type="entry name" value="SAM_DOMAIN"/>
    <property type="match status" value="1"/>
</dbReference>
<evidence type="ECO:0000256" key="4">
    <source>
        <dbReference type="ARBA" id="ARBA00022490"/>
    </source>
</evidence>
<dbReference type="Pfam" id="PF07647">
    <property type="entry name" value="SAM_2"/>
    <property type="match status" value="1"/>
</dbReference>
<dbReference type="GO" id="GO:0003729">
    <property type="term" value="F:mRNA binding"/>
    <property type="evidence" value="ECO:0007669"/>
    <property type="project" value="InterPro"/>
</dbReference>
<proteinExistence type="inferred from homology"/>
<evidence type="ECO:0000256" key="5">
    <source>
        <dbReference type="ARBA" id="ARBA00022884"/>
    </source>
</evidence>
<dbReference type="Pfam" id="PF25479">
    <property type="entry name" value="Vts1"/>
    <property type="match status" value="1"/>
</dbReference>
<dbReference type="GO" id="GO:0000289">
    <property type="term" value="P:nuclear-transcribed mRNA poly(A) tail shortening"/>
    <property type="evidence" value="ECO:0007669"/>
    <property type="project" value="TreeGrafter"/>
</dbReference>
<feature type="region of interest" description="Disordered" evidence="9">
    <location>
        <begin position="353"/>
        <end position="381"/>
    </location>
</feature>
<dbReference type="EMBL" id="JANBUO010001045">
    <property type="protein sequence ID" value="KAJ2800125.1"/>
    <property type="molecule type" value="Genomic_DNA"/>
</dbReference>
<evidence type="ECO:0000313" key="11">
    <source>
        <dbReference type="EMBL" id="KAJ2800125.1"/>
    </source>
</evidence>
<comment type="subcellular location">
    <subcellularLocation>
        <location evidence="1">Cytoplasm</location>
        <location evidence="1">P-body</location>
    </subcellularLocation>
    <subcellularLocation>
        <location evidence="2">Cytoplasm</location>
        <location evidence="2">Cytosol</location>
    </subcellularLocation>
</comment>
<dbReference type="SMART" id="SM00454">
    <property type="entry name" value="SAM"/>
    <property type="match status" value="1"/>
</dbReference>
<dbReference type="AlphaFoldDB" id="A0A9W8LQR4"/>
<keyword evidence="5" id="KW-0694">RNA-binding</keyword>
<dbReference type="Gene3D" id="1.10.150.50">
    <property type="entry name" value="Transcription Factor, Ets-1"/>
    <property type="match status" value="1"/>
</dbReference>
<evidence type="ECO:0000256" key="2">
    <source>
        <dbReference type="ARBA" id="ARBA00004514"/>
    </source>
</evidence>
<evidence type="ECO:0000256" key="1">
    <source>
        <dbReference type="ARBA" id="ARBA00004201"/>
    </source>
</evidence>
<comment type="function">
    <text evidence="8">RNA-binding protein involved in post-transcriptional regulation through transcript degradation.</text>
</comment>
<accession>A0A9W8LQR4</accession>
<comment type="similarity">
    <text evidence="3">Belongs to the VTS1 family.</text>
</comment>
<reference evidence="11" key="1">
    <citation type="submission" date="2022-07" db="EMBL/GenBank/DDBJ databases">
        <title>Phylogenomic reconstructions and comparative analyses of Kickxellomycotina fungi.</title>
        <authorList>
            <person name="Reynolds N.K."/>
            <person name="Stajich J.E."/>
            <person name="Barry K."/>
            <person name="Grigoriev I.V."/>
            <person name="Crous P."/>
            <person name="Smith M.E."/>
        </authorList>
    </citation>
    <scope>NUCLEOTIDE SEQUENCE</scope>
    <source>
        <strain evidence="11">NRRL 1565</strain>
    </source>
</reference>
<evidence type="ECO:0000256" key="8">
    <source>
        <dbReference type="ARBA" id="ARBA00054767"/>
    </source>
</evidence>
<dbReference type="PANTHER" id="PTHR12515">
    <property type="entry name" value="STERILE ALPHA MOTIF DOMAIN CONTAINING PROTEIN 4-RELATED"/>
    <property type="match status" value="1"/>
</dbReference>
<comment type="subunit">
    <text evidence="6">Monomer. Binds to RNA.</text>
</comment>
<evidence type="ECO:0000256" key="3">
    <source>
        <dbReference type="ARBA" id="ARBA00007325"/>
    </source>
</evidence>
<feature type="compositionally biased region" description="Polar residues" evidence="9">
    <location>
        <begin position="1"/>
        <end position="16"/>
    </location>
</feature>
<dbReference type="SUPFAM" id="SSF47769">
    <property type="entry name" value="SAM/Pointed domain"/>
    <property type="match status" value="1"/>
</dbReference>
<evidence type="ECO:0000256" key="6">
    <source>
        <dbReference type="ARBA" id="ARBA00024046"/>
    </source>
</evidence>
<evidence type="ECO:0000259" key="10">
    <source>
        <dbReference type="PROSITE" id="PS50105"/>
    </source>
</evidence>
<evidence type="ECO:0000313" key="12">
    <source>
        <dbReference type="Proteomes" id="UP001140094"/>
    </source>
</evidence>
<keyword evidence="12" id="KW-1185">Reference proteome</keyword>
<dbReference type="Proteomes" id="UP001140094">
    <property type="component" value="Unassembled WGS sequence"/>
</dbReference>
<feature type="region of interest" description="Disordered" evidence="9">
    <location>
        <begin position="1"/>
        <end position="32"/>
    </location>
</feature>
<organism evidence="11 12">
    <name type="scientific">Coemansia guatemalensis</name>
    <dbReference type="NCBI Taxonomy" id="2761395"/>
    <lineage>
        <taxon>Eukaryota</taxon>
        <taxon>Fungi</taxon>
        <taxon>Fungi incertae sedis</taxon>
        <taxon>Zoopagomycota</taxon>
        <taxon>Kickxellomycotina</taxon>
        <taxon>Kickxellomycetes</taxon>
        <taxon>Kickxellales</taxon>
        <taxon>Kickxellaceae</taxon>
        <taxon>Coemansia</taxon>
    </lineage>
</organism>
<dbReference type="GO" id="GO:0005829">
    <property type="term" value="C:cytosol"/>
    <property type="evidence" value="ECO:0007669"/>
    <property type="project" value="UniProtKB-SubCell"/>
</dbReference>
<dbReference type="OrthoDB" id="2155283at2759"/>
<dbReference type="InterPro" id="IPR057327">
    <property type="entry name" value="Vts1_dom"/>
</dbReference>
<comment type="caution">
    <text evidence="11">The sequence shown here is derived from an EMBL/GenBank/DDBJ whole genome shotgun (WGS) entry which is preliminary data.</text>
</comment>
<sequence>MSAQKPTTASSGTGEQAGQGFNPAPPVAPFAAGKSARPASEIFFANAQHPMPEAKHVDKWFESLTQFEDMLEDMARVSLDSEFKNELDTIDDWFSVLAEPERTAALYSLMQHCSNLQVRFFITILQRMLVMDQDPDANGANASGATGPSGADAQAQDRHSIAGQAGAYAKLTMAGSNGMRASYDNGHAAFGGVRGAGGIPMLSGSPSVQRGGAWGGSNVSSDNLLLAGAKAAPGASALGEAAQARPKSSNHEADVNPDWRINRVPGGAAGSPTTDHFAHQQPGVAAVGASRRQSGNVLAQQSTPRVSVDMEPKDFRWSSLTDSLEPFGNIGPDPNASALTHILENNMHRTSGIAARRSVSSRLSIPAKSPRDTMQAQQQQQLAASLAQMSVAGSQNMPSPLASSFAQQQQQARGTYAQPYYTASRVQPAAALGPAPGMATTPVRSTFARAAAAAPLPVPPPAAPAAAEPAPVSRSQSPAVLKPQQESVDMKLVQDIPAWLRSLRLHKYTDCFVGMDWTSVVSLSDEQLQAKGVAALGARRKMLKVFEAVLLEMNAPNH</sequence>